<sequence length="422" mass="46268">MGARVIFCNRFFWPDESATAQILSDVAFDLAARGQPVTVVTSQLSYSDPKRHLAAREEVAGVQILRVRTWGGGRQALLAKAAHFVTFYMAASTAAWREVRRGDVLVAKTDPPLLSIPMMLVARMRGAKFVVWIQDLYPELAGRLGVAIARGLTGRFLAMLRNKSLKAASANVVIGKRMLSILCSQGVREDQIVMIPNWTADRALLPNASGHQSLRKEWGFASSDTIVGYSGNLGRAHDVDTILHAAKELQLSGRSDIHFLFVGGGKTREYLYQRASTLGLGNIAYRPYVERSRLGESMAVADIHWLSLKPDLEGMIVPSKFYGIAASARPAIFVGSPTGEIAELLEKHGAGLTCPVGNSALLAQQIVQLADDPEFRTRLGRNGRRAIDESLNQRVSTSAWASLINRLVSQMDTRKNLWRDSA</sequence>
<organism evidence="3 4">
    <name type="scientific">Stakelama saccharophila</name>
    <dbReference type="NCBI Taxonomy" id="3075605"/>
    <lineage>
        <taxon>Bacteria</taxon>
        <taxon>Pseudomonadati</taxon>
        <taxon>Pseudomonadota</taxon>
        <taxon>Alphaproteobacteria</taxon>
        <taxon>Sphingomonadales</taxon>
        <taxon>Sphingomonadaceae</taxon>
        <taxon>Stakelama</taxon>
    </lineage>
</organism>
<gene>
    <name evidence="3" type="ORF">RPR59_00505</name>
</gene>
<evidence type="ECO:0000313" key="4">
    <source>
        <dbReference type="Proteomes" id="UP001302249"/>
    </source>
</evidence>
<proteinExistence type="predicted"/>
<dbReference type="Proteomes" id="UP001302249">
    <property type="component" value="Chromosome"/>
</dbReference>
<dbReference type="InterPro" id="IPR001296">
    <property type="entry name" value="Glyco_trans_1"/>
</dbReference>
<dbReference type="Gene3D" id="3.40.50.2000">
    <property type="entry name" value="Glycogen Phosphorylase B"/>
    <property type="match status" value="2"/>
</dbReference>
<dbReference type="InterPro" id="IPR050194">
    <property type="entry name" value="Glycosyltransferase_grp1"/>
</dbReference>
<accession>A0ABZ0BD29</accession>
<feature type="domain" description="Glycosyltransferase subfamily 4-like N-terminal" evidence="2">
    <location>
        <begin position="25"/>
        <end position="198"/>
    </location>
</feature>
<dbReference type="CDD" id="cd03794">
    <property type="entry name" value="GT4_WbuB-like"/>
    <property type="match status" value="1"/>
</dbReference>
<evidence type="ECO:0000259" key="1">
    <source>
        <dbReference type="Pfam" id="PF00534"/>
    </source>
</evidence>
<dbReference type="Pfam" id="PF00534">
    <property type="entry name" value="Glycos_transf_1"/>
    <property type="match status" value="1"/>
</dbReference>
<name>A0ABZ0BD29_9SPHN</name>
<evidence type="ECO:0000259" key="2">
    <source>
        <dbReference type="Pfam" id="PF13579"/>
    </source>
</evidence>
<protein>
    <submittedName>
        <fullName evidence="3">Glycosyltransferase family 4 protein</fullName>
    </submittedName>
</protein>
<keyword evidence="4" id="KW-1185">Reference proteome</keyword>
<dbReference type="PANTHER" id="PTHR45947">
    <property type="entry name" value="SULFOQUINOVOSYL TRANSFERASE SQD2"/>
    <property type="match status" value="1"/>
</dbReference>
<evidence type="ECO:0000313" key="3">
    <source>
        <dbReference type="EMBL" id="WNO55218.1"/>
    </source>
</evidence>
<dbReference type="InterPro" id="IPR028098">
    <property type="entry name" value="Glyco_trans_4-like_N"/>
</dbReference>
<dbReference type="Pfam" id="PF13579">
    <property type="entry name" value="Glyco_trans_4_4"/>
    <property type="match status" value="1"/>
</dbReference>
<feature type="domain" description="Glycosyl transferase family 1" evidence="1">
    <location>
        <begin position="214"/>
        <end position="385"/>
    </location>
</feature>
<dbReference type="PANTHER" id="PTHR45947:SF3">
    <property type="entry name" value="SULFOQUINOVOSYL TRANSFERASE SQD2"/>
    <property type="match status" value="1"/>
</dbReference>
<reference evidence="3 4" key="1">
    <citation type="submission" date="2023-09" db="EMBL/GenBank/DDBJ databases">
        <authorList>
            <person name="Rey-Velasco X."/>
        </authorList>
    </citation>
    <scope>NUCLEOTIDE SEQUENCE [LARGE SCALE GENOMIC DNA]</scope>
    <source>
        <strain evidence="3 4">W311</strain>
    </source>
</reference>
<dbReference type="RefSeq" id="WP_313918560.1">
    <property type="nucleotide sequence ID" value="NZ_CP135076.1"/>
</dbReference>
<dbReference type="SUPFAM" id="SSF53756">
    <property type="entry name" value="UDP-Glycosyltransferase/glycogen phosphorylase"/>
    <property type="match status" value="1"/>
</dbReference>
<dbReference type="EMBL" id="CP135076">
    <property type="protein sequence ID" value="WNO55218.1"/>
    <property type="molecule type" value="Genomic_DNA"/>
</dbReference>